<feature type="domain" description="TonB-dependent receptor-like beta-barrel" evidence="10">
    <location>
        <begin position="449"/>
        <end position="1048"/>
    </location>
</feature>
<dbReference type="NCBIfam" id="TIGR04057">
    <property type="entry name" value="SusC_RagA_signa"/>
    <property type="match status" value="1"/>
</dbReference>
<comment type="subcellular location">
    <subcellularLocation>
        <location evidence="1 8">Cell outer membrane</location>
        <topology evidence="1 8">Multi-pass membrane protein</topology>
    </subcellularLocation>
</comment>
<dbReference type="PROSITE" id="PS52016">
    <property type="entry name" value="TONB_DEPENDENT_REC_3"/>
    <property type="match status" value="1"/>
</dbReference>
<evidence type="ECO:0000256" key="7">
    <source>
        <dbReference type="ARBA" id="ARBA00023237"/>
    </source>
</evidence>
<keyword evidence="2 8" id="KW-0813">Transport</keyword>
<evidence type="ECO:0000256" key="8">
    <source>
        <dbReference type="PROSITE-ProRule" id="PRU01360"/>
    </source>
</evidence>
<keyword evidence="5 9" id="KW-0798">TonB box</keyword>
<feature type="domain" description="TonB-dependent receptor plug" evidence="11">
    <location>
        <begin position="134"/>
        <end position="241"/>
    </location>
</feature>
<keyword evidence="4 8" id="KW-0812">Transmembrane</keyword>
<name>A0A015YQV3_BACFG</name>
<dbReference type="InterPro" id="IPR023997">
    <property type="entry name" value="TonB-dep_OMP_SusC/RagA_CS"/>
</dbReference>
<dbReference type="Pfam" id="PF13715">
    <property type="entry name" value="CarbopepD_reg_2"/>
    <property type="match status" value="1"/>
</dbReference>
<dbReference type="Gene3D" id="2.170.130.10">
    <property type="entry name" value="TonB-dependent receptor, plug domain"/>
    <property type="match status" value="1"/>
</dbReference>
<keyword evidence="6 8" id="KW-0472">Membrane</keyword>
<dbReference type="Gene3D" id="2.60.40.1120">
    <property type="entry name" value="Carboxypeptidase-like, regulatory domain"/>
    <property type="match status" value="1"/>
</dbReference>
<dbReference type="FunFam" id="2.170.130.10:FF:000024">
    <property type="entry name" value="Outer membrane protein"/>
    <property type="match status" value="1"/>
</dbReference>
<dbReference type="InterPro" id="IPR023996">
    <property type="entry name" value="TonB-dep_OMP_SusC/RagA"/>
</dbReference>
<gene>
    <name evidence="12" type="ORF">M076_0331</name>
</gene>
<evidence type="ECO:0000256" key="9">
    <source>
        <dbReference type="RuleBase" id="RU003357"/>
    </source>
</evidence>
<dbReference type="InterPro" id="IPR008969">
    <property type="entry name" value="CarboxyPept-like_regulatory"/>
</dbReference>
<evidence type="ECO:0000313" key="12">
    <source>
        <dbReference type="EMBL" id="EXZ46598.1"/>
    </source>
</evidence>
<organism evidence="12 13">
    <name type="scientific">Bacteroides fragilis str. 2-F-2 #4</name>
    <dbReference type="NCBI Taxonomy" id="1339280"/>
    <lineage>
        <taxon>Bacteria</taxon>
        <taxon>Pseudomonadati</taxon>
        <taxon>Bacteroidota</taxon>
        <taxon>Bacteroidia</taxon>
        <taxon>Bacteroidales</taxon>
        <taxon>Bacteroidaceae</taxon>
        <taxon>Bacteroides</taxon>
    </lineage>
</organism>
<proteinExistence type="inferred from homology"/>
<evidence type="ECO:0000259" key="10">
    <source>
        <dbReference type="Pfam" id="PF00593"/>
    </source>
</evidence>
<dbReference type="InterPro" id="IPR039426">
    <property type="entry name" value="TonB-dep_rcpt-like"/>
</dbReference>
<dbReference type="RefSeq" id="WP_032569604.1">
    <property type="nucleotide sequence ID" value="NZ_JGDM01000007.1"/>
</dbReference>
<dbReference type="InterPro" id="IPR037066">
    <property type="entry name" value="Plug_dom_sf"/>
</dbReference>
<dbReference type="SUPFAM" id="SSF49464">
    <property type="entry name" value="Carboxypeptidase regulatory domain-like"/>
    <property type="match status" value="1"/>
</dbReference>
<reference evidence="12 13" key="1">
    <citation type="submission" date="2014-02" db="EMBL/GenBank/DDBJ databases">
        <authorList>
            <person name="Sears C."/>
            <person name="Carroll K."/>
            <person name="Sack B.R."/>
            <person name="Qadri F."/>
            <person name="Myers L.L."/>
            <person name="Chung G.-T."/>
            <person name="Escheverria P."/>
            <person name="Fraser C.M."/>
            <person name="Sadzewicz L."/>
            <person name="Shefchek K.A."/>
            <person name="Tallon L."/>
            <person name="Das S.P."/>
            <person name="Daugherty S."/>
            <person name="Mongodin E.F."/>
        </authorList>
    </citation>
    <scope>NUCLEOTIDE SEQUENCE [LARGE SCALE GENOMIC DNA]</scope>
    <source>
        <strain evidence="12 13">2-F-2 #4</strain>
    </source>
</reference>
<evidence type="ECO:0000313" key="13">
    <source>
        <dbReference type="Proteomes" id="UP000022272"/>
    </source>
</evidence>
<keyword evidence="3 8" id="KW-1134">Transmembrane beta strand</keyword>
<evidence type="ECO:0000256" key="3">
    <source>
        <dbReference type="ARBA" id="ARBA00022452"/>
    </source>
</evidence>
<dbReference type="InterPro" id="IPR012910">
    <property type="entry name" value="Plug_dom"/>
</dbReference>
<dbReference type="Pfam" id="PF00593">
    <property type="entry name" value="TonB_dep_Rec_b-barrel"/>
    <property type="match status" value="1"/>
</dbReference>
<evidence type="ECO:0000256" key="4">
    <source>
        <dbReference type="ARBA" id="ARBA00022692"/>
    </source>
</evidence>
<dbReference type="SUPFAM" id="SSF56935">
    <property type="entry name" value="Porins"/>
    <property type="match status" value="1"/>
</dbReference>
<protein>
    <submittedName>
        <fullName evidence="12">TonB-linked outer membrane, SusC/RagA family protein</fullName>
    </submittedName>
</protein>
<sequence>MKKHAFYCKTLPVIFLSGIICSVPLTEARAEKTDMEIVQQQSVKITGKVVDAADEPVIGASVTVKGNTSLGTITNIDGNFTLSVPVRSKLVISYIGYAQQEITAVSNKLMKITLKEDSEMLDEVVVVGFGTQKKVNLTGAVSTVSSKEIKERPVVNAVQALQGVVPGLRIFQENGSLEDKPSINVRGTTTIGEGSSGDPLILIDGMEGDLNSINPQDIDNISVLKDAAASSIYGSRAPFGVILVTTKSGNTEGKIRVNYNNNLRWSTPINLQHMMNSVDFASWYNDTHTNGGGSIFFNNEHMQRIVAYHNAKPYGNGKRITADGTILTNLPVASDGVHWADKYDHGNDDVDWFGKIYKKWNFAHEHNLSVDGGSKKLNYYASMNYMKQEGLMKLGNEALNRFTGTAKINSQIVDWMKFNYTMRFTREDFVRPSDLLEGMYANLVRQGWPTVPYYDPNGNEIVSFATGLGHGGNDRKQTDNTYHQLGFSVEPIKNWITSANFNYRILSANRHWDKQKLYDYDINGNPYVNNDNKETNVHEDLYKENYYNFSVTSQYSRQIKEKHNFHTMVGFQVEETKQTQFGLQRNGILISDKPEVDITTGLDANGNPVTPQVNGSRDEWAVAGFFGRLNYDYAGKYLLEVNVRADGTSRFRKGNRWKVFPSVSLGWNIAREKFFESINHVIGTLKLRGSLGSLGNQNTGNWYQTYQTMSVKTADGKWFMNGLKPNIASAPGLVSTSLTWETVKNYNLGLDWGVLNNRLTGSFEYYIRDTKNMVGKAPDLPSLLGTDVPKTNNTDLRTSGWELSIGWNDRLANGIAYGAKFNIYDSRTKITRYPNNPTNSIDSYIAGCYTGEIWGYTTIGLAKTNEEMQQHLASLPNGGQDAIGSSWAAGDIMYADINGDGKIDGGTGRLGDTGDRIIIGNSASRYMFGLDLNASWQGFDLRIFFQGVGKRDYWQGSYVMFGSNSSGQWHCSGLEAVHDYFRDENTWSVKEGYQTANTDAYLPRPLWNDKNLRTQSRYLQNAAYIRMKNLQIGYTLPKKITTRWNIENMRLFFSGENLFTITSLDKQFDPETLNGGYGGNAYPLSKTISCGLSVTL</sequence>
<evidence type="ECO:0000256" key="5">
    <source>
        <dbReference type="ARBA" id="ARBA00023077"/>
    </source>
</evidence>
<dbReference type="PATRIC" id="fig|1339280.3.peg.320"/>
<dbReference type="InterPro" id="IPR036942">
    <property type="entry name" value="Beta-barrel_TonB_sf"/>
</dbReference>
<dbReference type="FunFam" id="2.60.40.1120:FF:000003">
    <property type="entry name" value="Outer membrane protein Omp121"/>
    <property type="match status" value="1"/>
</dbReference>
<comment type="caution">
    <text evidence="12">The sequence shown here is derived from an EMBL/GenBank/DDBJ whole genome shotgun (WGS) entry which is preliminary data.</text>
</comment>
<evidence type="ECO:0000256" key="6">
    <source>
        <dbReference type="ARBA" id="ARBA00023136"/>
    </source>
</evidence>
<keyword evidence="7 8" id="KW-0998">Cell outer membrane</keyword>
<dbReference type="EMBL" id="JGDM01000007">
    <property type="protein sequence ID" value="EXZ46598.1"/>
    <property type="molecule type" value="Genomic_DNA"/>
</dbReference>
<dbReference type="NCBIfam" id="TIGR04056">
    <property type="entry name" value="OMP_RagA_SusC"/>
    <property type="match status" value="1"/>
</dbReference>
<evidence type="ECO:0000256" key="1">
    <source>
        <dbReference type="ARBA" id="ARBA00004571"/>
    </source>
</evidence>
<dbReference type="Pfam" id="PF07715">
    <property type="entry name" value="Plug"/>
    <property type="match status" value="1"/>
</dbReference>
<accession>A0A015YQV3</accession>
<evidence type="ECO:0000259" key="11">
    <source>
        <dbReference type="Pfam" id="PF07715"/>
    </source>
</evidence>
<dbReference type="AlphaFoldDB" id="A0A015YQV3"/>
<dbReference type="GO" id="GO:0009279">
    <property type="term" value="C:cell outer membrane"/>
    <property type="evidence" value="ECO:0007669"/>
    <property type="project" value="UniProtKB-SubCell"/>
</dbReference>
<comment type="similarity">
    <text evidence="8 9">Belongs to the TonB-dependent receptor family.</text>
</comment>
<dbReference type="Proteomes" id="UP000022272">
    <property type="component" value="Unassembled WGS sequence"/>
</dbReference>
<evidence type="ECO:0000256" key="2">
    <source>
        <dbReference type="ARBA" id="ARBA00022448"/>
    </source>
</evidence>
<dbReference type="Gene3D" id="2.40.170.20">
    <property type="entry name" value="TonB-dependent receptor, beta-barrel domain"/>
    <property type="match status" value="1"/>
</dbReference>
<dbReference type="InterPro" id="IPR000531">
    <property type="entry name" value="Beta-barrel_TonB"/>
</dbReference>